<comment type="cofactor">
    <cofactor evidence="9">
        <name>Mg(2+)</name>
        <dbReference type="ChEBI" id="CHEBI:18420"/>
    </cofactor>
    <text evidence="9">Binds 1 Mg(2+) per subunit.</text>
</comment>
<dbReference type="InterPro" id="IPR012110">
    <property type="entry name" value="PDC/IPDC-like"/>
</dbReference>
<dbReference type="GO" id="GO:0000949">
    <property type="term" value="P:aromatic amino acid family catabolic process to alcohol via Ehrlich pathway"/>
    <property type="evidence" value="ECO:0007669"/>
    <property type="project" value="TreeGrafter"/>
</dbReference>
<keyword evidence="5" id="KW-0210">Decarboxylase</keyword>
<dbReference type="SUPFAM" id="SSF52467">
    <property type="entry name" value="DHS-like NAD/FAD-binding domain"/>
    <property type="match status" value="1"/>
</dbReference>
<dbReference type="GO" id="GO:0004737">
    <property type="term" value="F:pyruvate decarboxylase activity"/>
    <property type="evidence" value="ECO:0007669"/>
    <property type="project" value="TreeGrafter"/>
</dbReference>
<evidence type="ECO:0000256" key="5">
    <source>
        <dbReference type="ARBA" id="ARBA00022793"/>
    </source>
</evidence>
<dbReference type="AlphaFoldDB" id="A0A4Q7IMI6"/>
<evidence type="ECO:0000256" key="8">
    <source>
        <dbReference type="ARBA" id="ARBA00023239"/>
    </source>
</evidence>
<dbReference type="CDD" id="cd07038">
    <property type="entry name" value="TPP_PYR_PDC_IPDC_like"/>
    <property type="match status" value="1"/>
</dbReference>
<dbReference type="PANTHER" id="PTHR43452:SF30">
    <property type="entry name" value="PYRUVATE DECARBOXYLASE ISOZYME 1-RELATED"/>
    <property type="match status" value="1"/>
</dbReference>
<dbReference type="Proteomes" id="UP000291338">
    <property type="component" value="Unassembled WGS sequence"/>
</dbReference>
<dbReference type="EMBL" id="PPSX01000044">
    <property type="protein sequence ID" value="RZQ52739.1"/>
    <property type="molecule type" value="Genomic_DNA"/>
</dbReference>
<dbReference type="GO" id="GO:0030976">
    <property type="term" value="F:thiamine pyrophosphate binding"/>
    <property type="evidence" value="ECO:0007669"/>
    <property type="project" value="InterPro"/>
</dbReference>
<dbReference type="GO" id="GO:0005829">
    <property type="term" value="C:cytosol"/>
    <property type="evidence" value="ECO:0007669"/>
    <property type="project" value="TreeGrafter"/>
</dbReference>
<dbReference type="RefSeq" id="WP_130255923.1">
    <property type="nucleotide sequence ID" value="NZ_PPSX01000044.1"/>
</dbReference>
<evidence type="ECO:0000313" key="12">
    <source>
        <dbReference type="EMBL" id="RZQ52739.1"/>
    </source>
</evidence>
<evidence type="ECO:0000256" key="9">
    <source>
        <dbReference type="PIRSR" id="PIRSR036565-2"/>
    </source>
</evidence>
<evidence type="ECO:0000259" key="10">
    <source>
        <dbReference type="Pfam" id="PF02775"/>
    </source>
</evidence>
<dbReference type="InterPro" id="IPR029035">
    <property type="entry name" value="DHS-like_NAD/FAD-binding_dom"/>
</dbReference>
<comment type="similarity">
    <text evidence="3">Belongs to the TPP enzyme family.</text>
</comment>
<organism evidence="12 13">
    <name type="scientific">Pseudoalteromonas phenolica</name>
    <dbReference type="NCBI Taxonomy" id="161398"/>
    <lineage>
        <taxon>Bacteria</taxon>
        <taxon>Pseudomonadati</taxon>
        <taxon>Pseudomonadota</taxon>
        <taxon>Gammaproteobacteria</taxon>
        <taxon>Alteromonadales</taxon>
        <taxon>Pseudoalteromonadaceae</taxon>
        <taxon>Pseudoalteromonas</taxon>
    </lineage>
</organism>
<comment type="cofactor">
    <cofactor evidence="2">
        <name>thiamine diphosphate</name>
        <dbReference type="ChEBI" id="CHEBI:58937"/>
    </cofactor>
</comment>
<dbReference type="InterPro" id="IPR011766">
    <property type="entry name" value="TPP_enzyme_TPP-bd"/>
</dbReference>
<evidence type="ECO:0000256" key="4">
    <source>
        <dbReference type="ARBA" id="ARBA00022723"/>
    </source>
</evidence>
<evidence type="ECO:0000256" key="3">
    <source>
        <dbReference type="ARBA" id="ARBA00007812"/>
    </source>
</evidence>
<dbReference type="PIRSF" id="PIRSF036565">
    <property type="entry name" value="Pyruvt_ip_decrb"/>
    <property type="match status" value="1"/>
</dbReference>
<comment type="cofactor">
    <cofactor evidence="1">
        <name>a metal cation</name>
        <dbReference type="ChEBI" id="CHEBI:25213"/>
    </cofactor>
</comment>
<feature type="domain" description="Thiamine pyrophosphate enzyme TPP-binding" evidence="10">
    <location>
        <begin position="413"/>
        <end position="559"/>
    </location>
</feature>
<protein>
    <recommendedName>
        <fullName evidence="14">Pyruvate decarboxylase</fullName>
    </recommendedName>
</protein>
<reference evidence="12 13" key="1">
    <citation type="submission" date="2018-01" db="EMBL/GenBank/DDBJ databases">
        <title>Co-occurrence of chitin degradation, pigmentation and bioactivity in marine Pseudoalteromonas.</title>
        <authorList>
            <person name="Paulsen S."/>
            <person name="Gram L."/>
            <person name="Machado H."/>
        </authorList>
    </citation>
    <scope>NUCLEOTIDE SEQUENCE [LARGE SCALE GENOMIC DNA]</scope>
    <source>
        <strain evidence="12 13">S3898</strain>
    </source>
</reference>
<gene>
    <name evidence="12" type="ORF">C1E23_12680</name>
</gene>
<keyword evidence="4 9" id="KW-0479">Metal-binding</keyword>
<proteinExistence type="inferred from homology"/>
<dbReference type="Gene3D" id="3.40.50.970">
    <property type="match status" value="2"/>
</dbReference>
<dbReference type="Gene3D" id="3.40.50.1220">
    <property type="entry name" value="TPP-binding domain"/>
    <property type="match status" value="1"/>
</dbReference>
<dbReference type="InterPro" id="IPR029061">
    <property type="entry name" value="THDP-binding"/>
</dbReference>
<sequence>MNIIENFTVADYLKVRMEQIGIEQMFGVAGNYTAALLDTILADDNSPIKISGNANEICAGFAADAYARLKGVSALYVTYSVGAFSLLNTIAGSYVEQVPVILINGAPTNKEDQISKQAGLLYSHTTGYEFVDIHMFKPVTVAAERITNAKQAPYQIDAAITAMLTERRPIYFEVVEDVWRADCQKPSGKLSSGVGATVTVSEAKPAAKAAVNLMRSKPKSIFWAGVELQRYGLQDKFLSLLDFINDTHTVPDQHIHFVTSALSKSVIEESHRYFEGCVTLKKQEVENLVGEDGVLVGIGAWTTGKDTGNEDIRSSNTILAAHGGVFVGAEFYASVTLEAFIDAMLAEFIDIAAKKELLELAGLRTQSNTSFKLMSSQSSLAQPLGYDSFFSAMSQWLTEDDIMAVDAGFPLIGAQSVKVPSRNGFVAQAAWLSIGYSVPAGTGIKCAFPDKRAIVVVGDGAFHETCQAVADQHAYGQNTVVFVIANGIYGIEQYLVNPNPFRQPPVDYPDKLLNDVYQYNDLPNWEIAKITDAFGGQGRKVTSVEQLYGVLEEIRADEHNNYVVELCIPKDNVPNAIAVEADSVVGEDEIDNPNWPPAGKF</sequence>
<evidence type="ECO:0000313" key="13">
    <source>
        <dbReference type="Proteomes" id="UP000291338"/>
    </source>
</evidence>
<evidence type="ECO:0000256" key="2">
    <source>
        <dbReference type="ARBA" id="ARBA00001964"/>
    </source>
</evidence>
<dbReference type="Pfam" id="PF02776">
    <property type="entry name" value="TPP_enzyme_N"/>
    <property type="match status" value="1"/>
</dbReference>
<evidence type="ECO:0000256" key="6">
    <source>
        <dbReference type="ARBA" id="ARBA00022842"/>
    </source>
</evidence>
<dbReference type="PANTHER" id="PTHR43452">
    <property type="entry name" value="PYRUVATE DECARBOXYLASE"/>
    <property type="match status" value="1"/>
</dbReference>
<keyword evidence="6 9" id="KW-0460">Magnesium</keyword>
<dbReference type="SUPFAM" id="SSF52518">
    <property type="entry name" value="Thiamin diphosphate-binding fold (THDP-binding)"/>
    <property type="match status" value="2"/>
</dbReference>
<feature type="domain" description="Thiamine pyrophosphate enzyme N-terminal TPP-binding" evidence="11">
    <location>
        <begin position="8"/>
        <end position="113"/>
    </location>
</feature>
<dbReference type="GO" id="GO:0046872">
    <property type="term" value="F:metal ion binding"/>
    <property type="evidence" value="ECO:0007669"/>
    <property type="project" value="UniProtKB-KW"/>
</dbReference>
<evidence type="ECO:0000256" key="1">
    <source>
        <dbReference type="ARBA" id="ARBA00001920"/>
    </source>
</evidence>
<keyword evidence="8" id="KW-0456">Lyase</keyword>
<evidence type="ECO:0000259" key="11">
    <source>
        <dbReference type="Pfam" id="PF02776"/>
    </source>
</evidence>
<keyword evidence="7" id="KW-0786">Thiamine pyrophosphate</keyword>
<feature type="binding site" evidence="9">
    <location>
        <position position="459"/>
    </location>
    <ligand>
        <name>Mg(2+)</name>
        <dbReference type="ChEBI" id="CHEBI:18420"/>
    </ligand>
</feature>
<evidence type="ECO:0008006" key="14">
    <source>
        <dbReference type="Google" id="ProtNLM"/>
    </source>
</evidence>
<name>A0A4Q7IMI6_9GAMM</name>
<dbReference type="InterPro" id="IPR012001">
    <property type="entry name" value="Thiamin_PyroP_enz_TPP-bd_dom"/>
</dbReference>
<evidence type="ECO:0000256" key="7">
    <source>
        <dbReference type="ARBA" id="ARBA00023052"/>
    </source>
</evidence>
<comment type="caution">
    <text evidence="12">The sequence shown here is derived from an EMBL/GenBank/DDBJ whole genome shotgun (WGS) entry which is preliminary data.</text>
</comment>
<dbReference type="Pfam" id="PF02775">
    <property type="entry name" value="TPP_enzyme_C"/>
    <property type="match status" value="1"/>
</dbReference>
<feature type="binding site" evidence="9">
    <location>
        <position position="486"/>
    </location>
    <ligand>
        <name>Mg(2+)</name>
        <dbReference type="ChEBI" id="CHEBI:18420"/>
    </ligand>
</feature>
<dbReference type="InterPro" id="IPR047213">
    <property type="entry name" value="TPP_PYR_PDC_IPDC-like"/>
</dbReference>
<accession>A0A4Q7IMI6</accession>